<dbReference type="InterPro" id="IPR029058">
    <property type="entry name" value="AB_hydrolase_fold"/>
</dbReference>
<dbReference type="GO" id="GO:0016746">
    <property type="term" value="F:acyltransferase activity"/>
    <property type="evidence" value="ECO:0007669"/>
    <property type="project" value="UniProtKB-KW"/>
</dbReference>
<keyword evidence="3" id="KW-0808">Transferase</keyword>
<dbReference type="PATRIC" id="fig|158500.4.peg.3343"/>
<dbReference type="eggNOG" id="COG0596">
    <property type="taxonomic scope" value="Bacteria"/>
</dbReference>
<dbReference type="InterPro" id="IPR000073">
    <property type="entry name" value="AB_hydrolase_1"/>
</dbReference>
<keyword evidence="3" id="KW-0012">Acyltransferase</keyword>
<dbReference type="Gene3D" id="3.40.50.1820">
    <property type="entry name" value="alpha/beta hydrolase"/>
    <property type="match status" value="1"/>
</dbReference>
<dbReference type="EMBL" id="CP017076">
    <property type="protein sequence ID" value="AOR79533.1"/>
    <property type="molecule type" value="Genomic_DNA"/>
</dbReference>
<dbReference type="RefSeq" id="WP_051586930.1">
    <property type="nucleotide sequence ID" value="NZ_CP017076.1"/>
</dbReference>
<feature type="domain" description="AB hydrolase-1" evidence="1">
    <location>
        <begin position="34"/>
        <end position="139"/>
    </location>
</feature>
<accession>A0A031JUE1</accession>
<evidence type="ECO:0000313" key="4">
    <source>
        <dbReference type="Proteomes" id="UP000024329"/>
    </source>
</evidence>
<dbReference type="EMBL" id="JFYZ01000016">
    <property type="protein sequence ID" value="EZP80514.1"/>
    <property type="molecule type" value="Genomic_DNA"/>
</dbReference>
<dbReference type="InterPro" id="IPR050266">
    <property type="entry name" value="AB_hydrolase_sf"/>
</dbReference>
<keyword evidence="2" id="KW-0614">Plasmid</keyword>
<dbReference type="Proteomes" id="UP000094626">
    <property type="component" value="Plasmid pSA1"/>
</dbReference>
<dbReference type="PRINTS" id="PR00111">
    <property type="entry name" value="ABHYDROLASE"/>
</dbReference>
<evidence type="ECO:0000313" key="3">
    <source>
        <dbReference type="EMBL" id="EZP80514.1"/>
    </source>
</evidence>
<organism evidence="3 4">
    <name type="scientific">Novosphingobium resinovorum</name>
    <dbReference type="NCBI Taxonomy" id="158500"/>
    <lineage>
        <taxon>Bacteria</taxon>
        <taxon>Pseudomonadati</taxon>
        <taxon>Pseudomonadota</taxon>
        <taxon>Alphaproteobacteria</taxon>
        <taxon>Sphingomonadales</taxon>
        <taxon>Sphingomonadaceae</taxon>
        <taxon>Novosphingobium</taxon>
    </lineage>
</organism>
<dbReference type="KEGG" id="nre:BES08_22270"/>
<reference evidence="5" key="3">
    <citation type="journal article" date="2017" name="J. Biotechnol.">
        <title>Complete genome sequence of Novosphingobium resinovorum SA1, a versatile xenobiotic-degrading bacterium capable of utilizing sulfanilic acid.</title>
        <authorList>
            <person name="Hegedus B."/>
            <person name="Kos P.B."/>
            <person name="Balint B."/>
            <person name="Maroti G."/>
            <person name="Gan H.M."/>
            <person name="Perei K."/>
            <person name="Rakhely G."/>
        </authorList>
    </citation>
    <scope>NUCLEOTIDE SEQUENCE [LARGE SCALE GENOMIC DNA]</scope>
    <source>
        <strain evidence="5">SA1</strain>
    </source>
</reference>
<dbReference type="AlphaFoldDB" id="A0A031JUE1"/>
<reference evidence="2" key="2">
    <citation type="submission" date="2016-08" db="EMBL/GenBank/DDBJ databases">
        <authorList>
            <person name="Seilhamer J.J."/>
        </authorList>
    </citation>
    <scope>NUCLEOTIDE SEQUENCE [LARGE SCALE GENOMIC DNA]</scope>
    <source>
        <strain evidence="2">SA1</strain>
        <plasmid evidence="2">pSA1</plasmid>
    </source>
</reference>
<keyword evidence="5" id="KW-1185">Reference proteome</keyword>
<keyword evidence="3" id="KW-0378">Hydrolase</keyword>
<evidence type="ECO:0000259" key="1">
    <source>
        <dbReference type="Pfam" id="PF00561"/>
    </source>
</evidence>
<dbReference type="OrthoDB" id="7618865at2"/>
<dbReference type="GO" id="GO:0016787">
    <property type="term" value="F:hydrolase activity"/>
    <property type="evidence" value="ECO:0007669"/>
    <property type="project" value="UniProtKB-KW"/>
</dbReference>
<evidence type="ECO:0000313" key="5">
    <source>
        <dbReference type="Proteomes" id="UP000094626"/>
    </source>
</evidence>
<dbReference type="SUPFAM" id="SSF53474">
    <property type="entry name" value="alpha/beta-Hydrolases"/>
    <property type="match status" value="1"/>
</dbReference>
<gene>
    <name evidence="2" type="ORF">BES08_22270</name>
    <name evidence="3" type="ORF">BV97_03281</name>
</gene>
<sequence>MIPTIDTAPVNFKRGYSSCFLGQLHYREHGEGEPVLCLHQAPQSSGMFDTVLPMLGEHFRAICMDTIGYGMSDLPGRLVEPEEYARTIVEFLDDLGLTDPISVIGVHTGAYFATQLAAQYPERVKKFVLSGPVLLHPDEGVVPMRAPATIAEEDGSHLTRLWQLRWKNVSPVNNLKAFEKLYVAALTAGENAQASYYAASKLDTLKQLRFDVTVPGFIVWGDKDLSAPGIMKCLHFLEGKVPDYRIEGGTLDTIEEFPEEWTEACVRFLKEG</sequence>
<name>A0A031JUE1_9SPHN</name>
<dbReference type="PANTHER" id="PTHR43798">
    <property type="entry name" value="MONOACYLGLYCEROL LIPASE"/>
    <property type="match status" value="1"/>
</dbReference>
<proteinExistence type="predicted"/>
<geneLocation type="plasmid" evidence="2 5">
    <name>pSA1</name>
</geneLocation>
<dbReference type="Proteomes" id="UP000024329">
    <property type="component" value="Unassembled WGS sequence"/>
</dbReference>
<protein>
    <submittedName>
        <fullName evidence="3">Putative hydrolase or acyltransferase of alpha/beta superfamily protein</fullName>
    </submittedName>
</protein>
<reference evidence="3 4" key="1">
    <citation type="submission" date="2014-03" db="EMBL/GenBank/DDBJ databases">
        <title>Whole genome sequence of Novosphingobium resinovorum KF1.</title>
        <authorList>
            <person name="Gan H.M."/>
            <person name="Gan H.Y."/>
            <person name="Chew T.H."/>
            <person name="Savka M.A."/>
        </authorList>
    </citation>
    <scope>NUCLEOTIDE SEQUENCE [LARGE SCALE GENOMIC DNA]</scope>
    <source>
        <strain evidence="3 4">KF1</strain>
    </source>
</reference>
<evidence type="ECO:0000313" key="2">
    <source>
        <dbReference type="EMBL" id="AOR79533.1"/>
    </source>
</evidence>
<dbReference type="Pfam" id="PF00561">
    <property type="entry name" value="Abhydrolase_1"/>
    <property type="match status" value="1"/>
</dbReference>